<dbReference type="VEuPathDB" id="TriTrypDB:LpyrH10_03_1620"/>
<proteinExistence type="predicted"/>
<dbReference type="OrthoDB" id="245565at2759"/>
<dbReference type="AlphaFoldDB" id="A0A0N0DY65"/>
<organism evidence="1 2">
    <name type="scientific">Leptomonas pyrrhocoris</name>
    <name type="common">Firebug parasite</name>
    <dbReference type="NCBI Taxonomy" id="157538"/>
    <lineage>
        <taxon>Eukaryota</taxon>
        <taxon>Discoba</taxon>
        <taxon>Euglenozoa</taxon>
        <taxon>Kinetoplastea</taxon>
        <taxon>Metakinetoplastina</taxon>
        <taxon>Trypanosomatida</taxon>
        <taxon>Trypanosomatidae</taxon>
        <taxon>Leishmaniinae</taxon>
        <taxon>Leptomonas</taxon>
    </lineage>
</organism>
<dbReference type="EMBL" id="LGTL01000003">
    <property type="protein sequence ID" value="KPA83788.1"/>
    <property type="molecule type" value="Genomic_DNA"/>
</dbReference>
<reference evidence="1 2" key="1">
    <citation type="submission" date="2015-07" db="EMBL/GenBank/DDBJ databases">
        <title>High-quality genome of monoxenous trypanosomatid Leptomonas pyrrhocoris.</title>
        <authorList>
            <person name="Flegontov P."/>
            <person name="Butenko A."/>
            <person name="Firsov S."/>
            <person name="Vlcek C."/>
            <person name="Logacheva M.D."/>
            <person name="Field M."/>
            <person name="Filatov D."/>
            <person name="Flegontova O."/>
            <person name="Gerasimov E."/>
            <person name="Jackson A.P."/>
            <person name="Kelly S."/>
            <person name="Opperdoes F."/>
            <person name="O'Reilly A."/>
            <person name="Votypka J."/>
            <person name="Yurchenko V."/>
            <person name="Lukes J."/>
        </authorList>
    </citation>
    <scope>NUCLEOTIDE SEQUENCE [LARGE SCALE GENOMIC DNA]</scope>
    <source>
        <strain evidence="1">H10</strain>
    </source>
</reference>
<evidence type="ECO:0000313" key="1">
    <source>
        <dbReference type="EMBL" id="KPA83788.1"/>
    </source>
</evidence>
<protein>
    <submittedName>
        <fullName evidence="1">Uncharacterized protein</fullName>
    </submittedName>
</protein>
<sequence>MSTEVPDHLAVPPSWVHVDLQKLRTRLEIHNTAERLNQLKLYQGAIASQVSDLEKSTTKRQRRLERLTMELQELTTEQDAELGLHDRGRRVLDGTRNQVYYQKGTSRNYLVPCSSSSPAADPLESPCPLSLYGFSVFYNCVGDCARPQEDSVAAFLKLCAPLFQWSAEELLVKPPFFFDEPCLLECSAEEAAAMSSSSHSPSPSSLTMKDPPLPTECRNAACAYWHRDQLAHMRVIVQFCVAALRGMCVKDERLCCVRRLTSRLSRQAHEAESVSVVCALVCEVLQTLIGLGLHVHLVKGGELAPAMGAPAVNAADVEHTGPPRGDLMCDVVEKQRWSELMRRHAQSPSALMSSMAAELFQVHCDALSWRCLLACVPDAAQRQWLARQGIQLFPSCPQLHLEYVLSSMKSAATLEQVMEAGQSSCRTLSAQAAAAVVAGLDLGQYGTTVARHVGYIITVVFVHCAKTDAGAALLFLQPFLSTDAEAALAVLLSPIARQNLAIMSVALRRAGHLRGVEHLPLAAVSEQVMELASPDGANPTENGRDVIYASLKLINAYRRDHFELQLTTACAGALQLSLLRTFSHRLSYLERVAEKTVPQSALSQGVIYCAYVSTIAQQQSVPAAVQVAESLAAAEGATCFLNLLLLSQMRTWGCTSQLSAAQAVAQLCASEQLPAETLDSAERVREAAAKRTDVSAVEWVAAYALHMRCGEAAATTVEEQWTAMQHFPMEVLAQDTMAAGLYFSLVLQLSGACRNAAKFYATVHRCLGFFLGVHTHTWSPLDDAYAELVGLPHYVTLLVYEDVPLLLGSAAKETYEWRCLVLAAATELGVVHPLLMADASTA</sequence>
<gene>
    <name evidence="1" type="ORF">ABB37_02011</name>
</gene>
<comment type="caution">
    <text evidence="1">The sequence shown here is derived from an EMBL/GenBank/DDBJ whole genome shotgun (WGS) entry which is preliminary data.</text>
</comment>
<dbReference type="GeneID" id="26902306"/>
<name>A0A0N0DY65_LEPPY</name>
<dbReference type="OMA" id="LSWRCML"/>
<evidence type="ECO:0000313" key="2">
    <source>
        <dbReference type="Proteomes" id="UP000037923"/>
    </source>
</evidence>
<dbReference type="Proteomes" id="UP000037923">
    <property type="component" value="Unassembled WGS sequence"/>
</dbReference>
<keyword evidence="2" id="KW-1185">Reference proteome</keyword>
<accession>A0A0N0DY65</accession>
<dbReference type="RefSeq" id="XP_015662227.1">
    <property type="nucleotide sequence ID" value="XM_015798749.1"/>
</dbReference>